<gene>
    <name evidence="1" type="primary">PSD3_2</name>
    <name evidence="1" type="ORF">K3G42_026667</name>
</gene>
<comment type="caution">
    <text evidence="1">The sequence shown here is derived from an EMBL/GenBank/DDBJ whole genome shotgun (WGS) entry which is preliminary data.</text>
</comment>
<accession>A0ACB8ES51</accession>
<reference evidence="1" key="1">
    <citation type="submission" date="2021-08" db="EMBL/GenBank/DDBJ databases">
        <title>The first chromosome-level gecko genome reveals the dynamic sex chromosomes of Neotropical dwarf geckos (Sphaerodactylidae: Sphaerodactylus).</title>
        <authorList>
            <person name="Pinto B.J."/>
            <person name="Keating S.E."/>
            <person name="Gamble T."/>
        </authorList>
    </citation>
    <scope>NUCLEOTIDE SEQUENCE</scope>
    <source>
        <strain evidence="1">TG3544</strain>
    </source>
</reference>
<proteinExistence type="predicted"/>
<dbReference type="EMBL" id="CM037620">
    <property type="protein sequence ID" value="KAH7995607.1"/>
    <property type="molecule type" value="Genomic_DNA"/>
</dbReference>
<keyword evidence="2" id="KW-1185">Reference proteome</keyword>
<sequence length="153" mass="17785">MGSNDLLEKEGHEDLNHDLVNGTACNNVEAARRLAKRLYELDGFKRSDVAKHMGKNNEFSKLVAEEYFKFFDFTDISLDSALRSFFRAFSLIGETQERERVLVNFSKRYHQCNPNSPPQHKMKSTASHVQWCCSTRISMATKESPQVKWFRYP</sequence>
<dbReference type="Proteomes" id="UP000827872">
    <property type="component" value="Linkage Group LG07"/>
</dbReference>
<evidence type="ECO:0000313" key="2">
    <source>
        <dbReference type="Proteomes" id="UP000827872"/>
    </source>
</evidence>
<organism evidence="1 2">
    <name type="scientific">Sphaerodactylus townsendi</name>
    <dbReference type="NCBI Taxonomy" id="933632"/>
    <lineage>
        <taxon>Eukaryota</taxon>
        <taxon>Metazoa</taxon>
        <taxon>Chordata</taxon>
        <taxon>Craniata</taxon>
        <taxon>Vertebrata</taxon>
        <taxon>Euteleostomi</taxon>
        <taxon>Lepidosauria</taxon>
        <taxon>Squamata</taxon>
        <taxon>Bifurcata</taxon>
        <taxon>Gekkota</taxon>
        <taxon>Sphaerodactylidae</taxon>
        <taxon>Sphaerodactylus</taxon>
    </lineage>
</organism>
<name>A0ACB8ES51_9SAUR</name>
<evidence type="ECO:0000313" key="1">
    <source>
        <dbReference type="EMBL" id="KAH7995607.1"/>
    </source>
</evidence>
<protein>
    <submittedName>
        <fullName evidence="1">Phosphatidylserine decarboxylase proenzyme 3</fullName>
    </submittedName>
</protein>